<dbReference type="GO" id="GO:0009279">
    <property type="term" value="C:cell outer membrane"/>
    <property type="evidence" value="ECO:0007669"/>
    <property type="project" value="UniProtKB-SubCell"/>
</dbReference>
<protein>
    <recommendedName>
        <fullName evidence="10">TonB-dependent receptor</fullName>
    </recommendedName>
</protein>
<dbReference type="PANTHER" id="PTHR40980:SF3">
    <property type="entry name" value="TONB-DEPENDENT RECEPTOR-LIKE BETA-BARREL DOMAIN-CONTAINING PROTEIN"/>
    <property type="match status" value="1"/>
</dbReference>
<dbReference type="InterPro" id="IPR036942">
    <property type="entry name" value="Beta-barrel_TonB_sf"/>
</dbReference>
<dbReference type="InterPro" id="IPR000531">
    <property type="entry name" value="Beta-barrel_TonB"/>
</dbReference>
<evidence type="ECO:0000256" key="5">
    <source>
        <dbReference type="SAM" id="SignalP"/>
    </source>
</evidence>
<evidence type="ECO:0000313" key="9">
    <source>
        <dbReference type="Proteomes" id="UP000622604"/>
    </source>
</evidence>
<gene>
    <name evidence="8" type="ORF">GCM10011274_36050</name>
</gene>
<evidence type="ECO:0008006" key="10">
    <source>
        <dbReference type="Google" id="ProtNLM"/>
    </source>
</evidence>
<dbReference type="Pfam" id="PF00593">
    <property type="entry name" value="TonB_dep_Rec_b-barrel"/>
    <property type="match status" value="1"/>
</dbReference>
<reference evidence="8" key="2">
    <citation type="submission" date="2020-09" db="EMBL/GenBank/DDBJ databases">
        <authorList>
            <person name="Sun Q."/>
            <person name="Kim S."/>
        </authorList>
    </citation>
    <scope>NUCLEOTIDE SEQUENCE</scope>
    <source>
        <strain evidence="8">KCTC 32337</strain>
    </source>
</reference>
<evidence type="ECO:0000259" key="6">
    <source>
        <dbReference type="Pfam" id="PF00593"/>
    </source>
</evidence>
<reference evidence="8" key="1">
    <citation type="journal article" date="2014" name="Int. J. Syst. Evol. Microbiol.">
        <title>Complete genome sequence of Corynebacterium casei LMG S-19264T (=DSM 44701T), isolated from a smear-ripened cheese.</title>
        <authorList>
            <consortium name="US DOE Joint Genome Institute (JGI-PGF)"/>
            <person name="Walter F."/>
            <person name="Albersmeier A."/>
            <person name="Kalinowski J."/>
            <person name="Ruckert C."/>
        </authorList>
    </citation>
    <scope>NUCLEOTIDE SEQUENCE</scope>
    <source>
        <strain evidence="8">KCTC 32337</strain>
    </source>
</reference>
<feature type="domain" description="TonB-dependent receptor-like beta-barrel" evidence="6">
    <location>
        <begin position="774"/>
        <end position="1156"/>
    </location>
</feature>
<dbReference type="NCBIfam" id="TIGR01782">
    <property type="entry name" value="TonB-Xanth-Caul"/>
    <property type="match status" value="1"/>
</dbReference>
<feature type="chain" id="PRO_5034825580" description="TonB-dependent receptor" evidence="5">
    <location>
        <begin position="29"/>
        <end position="1215"/>
    </location>
</feature>
<feature type="signal peptide" evidence="5">
    <location>
        <begin position="1"/>
        <end position="28"/>
    </location>
</feature>
<dbReference type="Proteomes" id="UP000622604">
    <property type="component" value="Unassembled WGS sequence"/>
</dbReference>
<dbReference type="RefSeq" id="WP_191866822.1">
    <property type="nucleotide sequence ID" value="NZ_BMZC01000011.1"/>
</dbReference>
<keyword evidence="2 4" id="KW-0472">Membrane</keyword>
<dbReference type="PANTHER" id="PTHR40980">
    <property type="entry name" value="PLUG DOMAIN-CONTAINING PROTEIN"/>
    <property type="match status" value="1"/>
</dbReference>
<dbReference type="InterPro" id="IPR012910">
    <property type="entry name" value="Plug_dom"/>
</dbReference>
<feature type="domain" description="TonB-dependent receptor plug" evidence="7">
    <location>
        <begin position="77"/>
        <end position="180"/>
    </location>
</feature>
<proteinExistence type="inferred from homology"/>
<keyword evidence="5" id="KW-0732">Signal</keyword>
<dbReference type="SUPFAM" id="SSF56935">
    <property type="entry name" value="Porins"/>
    <property type="match status" value="1"/>
</dbReference>
<evidence type="ECO:0000259" key="7">
    <source>
        <dbReference type="Pfam" id="PF07715"/>
    </source>
</evidence>
<dbReference type="InterPro" id="IPR010104">
    <property type="entry name" value="TonB_rcpt_bac"/>
</dbReference>
<name>A0A8H9IJ24_9ALTE</name>
<evidence type="ECO:0000256" key="1">
    <source>
        <dbReference type="ARBA" id="ARBA00004442"/>
    </source>
</evidence>
<evidence type="ECO:0000313" key="8">
    <source>
        <dbReference type="EMBL" id="GGZ74468.1"/>
    </source>
</evidence>
<keyword evidence="3" id="KW-0998">Cell outer membrane</keyword>
<comment type="similarity">
    <text evidence="4">Belongs to the TonB-dependent receptor family.</text>
</comment>
<dbReference type="AlphaFoldDB" id="A0A8H9IJ24"/>
<evidence type="ECO:0000256" key="2">
    <source>
        <dbReference type="ARBA" id="ARBA00023136"/>
    </source>
</evidence>
<comment type="caution">
    <text evidence="8">The sequence shown here is derived from an EMBL/GenBank/DDBJ whole genome shotgun (WGS) entry which is preliminary data.</text>
</comment>
<dbReference type="Pfam" id="PF07715">
    <property type="entry name" value="Plug"/>
    <property type="match status" value="1"/>
</dbReference>
<organism evidence="8 9">
    <name type="scientific">Paraglaciecola chathamensis</name>
    <dbReference type="NCBI Taxonomy" id="368405"/>
    <lineage>
        <taxon>Bacteria</taxon>
        <taxon>Pseudomonadati</taxon>
        <taxon>Pseudomonadota</taxon>
        <taxon>Gammaproteobacteria</taxon>
        <taxon>Alteromonadales</taxon>
        <taxon>Alteromonadaceae</taxon>
        <taxon>Paraglaciecola</taxon>
    </lineage>
</organism>
<dbReference type="EMBL" id="BMZC01000011">
    <property type="protein sequence ID" value="GGZ74468.1"/>
    <property type="molecule type" value="Genomic_DNA"/>
</dbReference>
<dbReference type="InterPro" id="IPR037066">
    <property type="entry name" value="Plug_dom_sf"/>
</dbReference>
<sequence length="1215" mass="133458">MSASFKLKPLVLAMMPLLFASNSATVFAQDTDAQNTPSEEEKKKKAEEDLEVIKVSGYRGSVIRSINAKKFSDGVQDSIFAEDIGKSTDQNIADALSRVTGVTVQEADGEGTRISVRGAGAALNQISLNGVALTSGLNGSGSNQSVSDESVDLSTFSSDILSSINVIKTAAADHDEGSLGANVILKTFKPLSVEEDRRSIEIQGRHNEYAEKNNYKLSGTFSEKFLDDNLGIIVTASKETQDTRRDSLGGDWLSPYKVARIREGGATNLDGEVIGEERDALIANGRSFNTFVNTRDRDTLTMGIQFLPTDVTDVQLDLSYSKQTFEQDSHSIYVTTPDLSVLGSAVTNFYNTEFNGTIPETQAHLGTVFTDPQQDWWILDEANNTLVKSINRFASGGFSRQLSGNETENKVATLKINHEITEDLLVEFTAGYSRTDFESLPNASVRTQNWNKVPIPDLAEVPVVDPNGNAVLQPVGFDCSTGQCVLVTGDQPVSYVPTNAGSAASNISPTGFSPYDLNANHLGGLSRYNEEQIDTNKSVFLDFDWAVDFVGVNKVEFGLKYSSRDKEVFTDYQDFSNTDDIVLNPETGEVISGLGQGDITVADFTTGTGLPVSNFFEDLLGSNASEYNTNYLNGWAILDPEKAFAERFQIPNSVLVSNNNGDRQITQDNVSAYAKLNFEYFDSKLTGNIGVRYVKTENTSIGNSTFTFNGQNVAFDPVALIYDKQLANTSLAPCPEAVFINGSVVNADPNIYPCYDSGFSGIVTNPAGDSVDRGFAVEYDADGNVVSQVGQYPQNEPVTNNSRSWYGLLDHRDTSTQGASAQELLDAGLISSLREVNNRAFAGTGENESEIWLPSANLNYAINDELIARFAASKTMARPRFDSLTPGFSASENPWGVDASSIRTNNPRLQPLTSNNIDISLEWYFNKAGLVSVALFRKDMKNFEERVSAEVYLKDIRTDYGLESISLDEVVINPGAETEVINPNDGRVTLVNEVTPFNSDCLPFRVVQVQIADVLPVECRNFQASVLRNGKGSLTQGLEFSYNQSYDFLPGFWSGLGVNFNYTFADSENDSDFDETLQRVVQPVPQAYTPRHSANTTLFWEKNGHQLRLTHRFNSDQFVGEVTNGNAWQDSTTRLDFSATYKWDENITFTLHALNLTDDITRTYFTSRDITLRDADGNVTILSEGNALTDDVYEGRTIAEYKTGRQFRVSARVNF</sequence>
<dbReference type="Gene3D" id="2.170.130.10">
    <property type="entry name" value="TonB-dependent receptor, plug domain"/>
    <property type="match status" value="1"/>
</dbReference>
<dbReference type="Gene3D" id="2.40.170.20">
    <property type="entry name" value="TonB-dependent receptor, beta-barrel domain"/>
    <property type="match status" value="1"/>
</dbReference>
<comment type="subcellular location">
    <subcellularLocation>
        <location evidence="1 4">Cell outer membrane</location>
    </subcellularLocation>
</comment>
<evidence type="ECO:0000256" key="3">
    <source>
        <dbReference type="ARBA" id="ARBA00023237"/>
    </source>
</evidence>
<evidence type="ECO:0000256" key="4">
    <source>
        <dbReference type="RuleBase" id="RU003357"/>
    </source>
</evidence>
<keyword evidence="4" id="KW-0798">TonB box</keyword>
<accession>A0A8H9IJ24</accession>